<feature type="region of interest" description="Disordered" evidence="1">
    <location>
        <begin position="95"/>
        <end position="125"/>
    </location>
</feature>
<sequence length="125" mass="14011">MVRKIYKKRHRLHDLFRGVVDHCDGSGKNAEEKKELLSRNANPFDVTAESALEIIETDKTLSAEEKRRRPSFLLAISRQPSHSLVILMSREYNASSGAAEGNGSPQLKLTKRGENARSAYSGKRT</sequence>
<proteinExistence type="predicted"/>
<protein>
    <submittedName>
        <fullName evidence="2">Uncharacterized protein</fullName>
    </submittedName>
</protein>
<dbReference type="Proteomes" id="UP000595437">
    <property type="component" value="Chromosome 6"/>
</dbReference>
<evidence type="ECO:0000313" key="3">
    <source>
        <dbReference type="Proteomes" id="UP000595437"/>
    </source>
</evidence>
<evidence type="ECO:0000256" key="1">
    <source>
        <dbReference type="SAM" id="MobiDB-lite"/>
    </source>
</evidence>
<dbReference type="EMBL" id="CP045895">
    <property type="protein sequence ID" value="QQP49455.1"/>
    <property type="molecule type" value="Genomic_DNA"/>
</dbReference>
<gene>
    <name evidence="2" type="ORF">FKW44_010135</name>
</gene>
<keyword evidence="3" id="KW-1185">Reference proteome</keyword>
<name>A0A7T8HH70_CALRO</name>
<organism evidence="2 3">
    <name type="scientific">Caligus rogercresseyi</name>
    <name type="common">Sea louse</name>
    <dbReference type="NCBI Taxonomy" id="217165"/>
    <lineage>
        <taxon>Eukaryota</taxon>
        <taxon>Metazoa</taxon>
        <taxon>Ecdysozoa</taxon>
        <taxon>Arthropoda</taxon>
        <taxon>Crustacea</taxon>
        <taxon>Multicrustacea</taxon>
        <taxon>Hexanauplia</taxon>
        <taxon>Copepoda</taxon>
        <taxon>Siphonostomatoida</taxon>
        <taxon>Caligidae</taxon>
        <taxon>Caligus</taxon>
    </lineage>
</organism>
<accession>A0A7T8HH70</accession>
<evidence type="ECO:0000313" key="2">
    <source>
        <dbReference type="EMBL" id="QQP49455.1"/>
    </source>
</evidence>
<reference evidence="3" key="1">
    <citation type="submission" date="2021-01" db="EMBL/GenBank/DDBJ databases">
        <title>Caligus Genome Assembly.</title>
        <authorList>
            <person name="Gallardo-Escarate C."/>
        </authorList>
    </citation>
    <scope>NUCLEOTIDE SEQUENCE [LARGE SCALE GENOMIC DNA]</scope>
</reference>
<dbReference type="AlphaFoldDB" id="A0A7T8HH70"/>